<feature type="compositionally biased region" description="Polar residues" evidence="1">
    <location>
        <begin position="1"/>
        <end position="16"/>
    </location>
</feature>
<reference evidence="3" key="1">
    <citation type="submission" date="2025-08" db="UniProtKB">
        <authorList>
            <consortium name="RefSeq"/>
        </authorList>
    </citation>
    <scope>IDENTIFICATION</scope>
</reference>
<accession>A0A6P7QTC5</accession>
<dbReference type="GeneID" id="115030678"/>
<evidence type="ECO:0000256" key="1">
    <source>
        <dbReference type="SAM" id="MobiDB-lite"/>
    </source>
</evidence>
<gene>
    <name evidence="3" type="primary">LOC115030678</name>
</gene>
<feature type="region of interest" description="Disordered" evidence="1">
    <location>
        <begin position="1"/>
        <end position="173"/>
    </location>
</feature>
<evidence type="ECO:0000313" key="3">
    <source>
        <dbReference type="RefSeq" id="XP_029331537.1"/>
    </source>
</evidence>
<feature type="compositionally biased region" description="Polar residues" evidence="1">
    <location>
        <begin position="37"/>
        <end position="53"/>
    </location>
</feature>
<dbReference type="RefSeq" id="XP_029331537.1">
    <property type="nucleotide sequence ID" value="XM_029475677.1"/>
</dbReference>
<dbReference type="Proteomes" id="UP000515126">
    <property type="component" value="Chromosome 1"/>
</dbReference>
<feature type="compositionally biased region" description="Low complexity" evidence="1">
    <location>
        <begin position="146"/>
        <end position="157"/>
    </location>
</feature>
<name>A0A6P7QTC5_MUSCR</name>
<evidence type="ECO:0000313" key="2">
    <source>
        <dbReference type="Proteomes" id="UP000515126"/>
    </source>
</evidence>
<keyword evidence="2" id="KW-1185">Reference proteome</keyword>
<sequence length="173" mass="18640">MGVNDTSGYESDNQITGRGLKKKQRFEKTSQPHQDSKGPQQDSKGPQQDSKGPQQDLKGPPPAQPEQQAQPQEKAQGQPQLPGPKSQKEQDPPAQSIFKDGLQKDTQRQGPQTKPAGAQQDGQQSCEVCDKPPILPGHGITNVCRSSSSTFPTHSESQLITSSSGDPEMDSKT</sequence>
<dbReference type="AlphaFoldDB" id="A0A6P7QTC5"/>
<dbReference type="KEGG" id="mcal:115030678"/>
<feature type="compositionally biased region" description="Low complexity" evidence="1">
    <location>
        <begin position="65"/>
        <end position="80"/>
    </location>
</feature>
<organism evidence="2 3">
    <name type="scientific">Mus caroli</name>
    <name type="common">Ryukyu mouse</name>
    <name type="synonym">Ricefield mouse</name>
    <dbReference type="NCBI Taxonomy" id="10089"/>
    <lineage>
        <taxon>Eukaryota</taxon>
        <taxon>Metazoa</taxon>
        <taxon>Chordata</taxon>
        <taxon>Craniata</taxon>
        <taxon>Vertebrata</taxon>
        <taxon>Euteleostomi</taxon>
        <taxon>Mammalia</taxon>
        <taxon>Eutheria</taxon>
        <taxon>Euarchontoglires</taxon>
        <taxon>Glires</taxon>
        <taxon>Rodentia</taxon>
        <taxon>Myomorpha</taxon>
        <taxon>Muroidea</taxon>
        <taxon>Muridae</taxon>
        <taxon>Murinae</taxon>
        <taxon>Mus</taxon>
        <taxon>Mus</taxon>
    </lineage>
</organism>
<protein>
    <submittedName>
        <fullName evidence="3">Uncharacterized protein</fullName>
    </submittedName>
</protein>
<proteinExistence type="predicted"/>
<feature type="compositionally biased region" description="Basic and acidic residues" evidence="1">
    <location>
        <begin position="26"/>
        <end position="36"/>
    </location>
</feature>